<dbReference type="PROSITE" id="PS00915">
    <property type="entry name" value="PI3_4_KINASE_1"/>
    <property type="match status" value="1"/>
</dbReference>
<dbReference type="CDD" id="cd05171">
    <property type="entry name" value="PIKKc_ATM"/>
    <property type="match status" value="1"/>
</dbReference>
<proteinExistence type="predicted"/>
<keyword evidence="7 18" id="KW-0418">Kinase</keyword>
<gene>
    <name evidence="18" type="primary">LOC109716832</name>
</gene>
<dbReference type="PANTHER" id="PTHR37079">
    <property type="entry name" value="SERINE/THREONINE-PROTEIN KINASE ATM"/>
    <property type="match status" value="1"/>
</dbReference>
<protein>
    <recommendedName>
        <fullName evidence="13">Serine/threonine-protein kinase ATM</fullName>
        <ecNumber evidence="2">2.7.11.1</ecNumber>
    </recommendedName>
</protein>
<dbReference type="InterPro" id="IPR003151">
    <property type="entry name" value="PIK-rel_kinase_FAT"/>
</dbReference>
<dbReference type="InterPro" id="IPR003152">
    <property type="entry name" value="FATC_dom"/>
</dbReference>
<feature type="domain" description="PI3K/PI4K catalytic" evidence="14">
    <location>
        <begin position="2659"/>
        <end position="2971"/>
    </location>
</feature>
<accession>A0A6P5FYG0</accession>
<evidence type="ECO:0000256" key="9">
    <source>
        <dbReference type="ARBA" id="ARBA00023242"/>
    </source>
</evidence>
<dbReference type="SUPFAM" id="SSF48371">
    <property type="entry name" value="ARM repeat"/>
    <property type="match status" value="2"/>
</dbReference>
<evidence type="ECO:0000313" key="17">
    <source>
        <dbReference type="Proteomes" id="UP000515123"/>
    </source>
</evidence>
<keyword evidence="3" id="KW-0723">Serine/threonine-protein kinase</keyword>
<evidence type="ECO:0000256" key="4">
    <source>
        <dbReference type="ARBA" id="ARBA00022679"/>
    </source>
</evidence>
<reference evidence="17" key="1">
    <citation type="journal article" date="2015" name="Nat. Genet.">
        <title>The pineapple genome and the evolution of CAM photosynthesis.</title>
        <authorList>
            <person name="Ming R."/>
            <person name="VanBuren R."/>
            <person name="Wai C.M."/>
            <person name="Tang H."/>
            <person name="Schatz M.C."/>
            <person name="Bowers J.E."/>
            <person name="Lyons E."/>
            <person name="Wang M.L."/>
            <person name="Chen J."/>
            <person name="Biggers E."/>
            <person name="Zhang J."/>
            <person name="Huang L."/>
            <person name="Zhang L."/>
            <person name="Miao W."/>
            <person name="Zhang J."/>
            <person name="Ye Z."/>
            <person name="Miao C."/>
            <person name="Lin Z."/>
            <person name="Wang H."/>
            <person name="Zhou H."/>
            <person name="Yim W.C."/>
            <person name="Priest H.D."/>
            <person name="Zheng C."/>
            <person name="Woodhouse M."/>
            <person name="Edger P.P."/>
            <person name="Guyot R."/>
            <person name="Guo H.B."/>
            <person name="Guo H."/>
            <person name="Zheng G."/>
            <person name="Singh R."/>
            <person name="Sharma A."/>
            <person name="Min X."/>
            <person name="Zheng Y."/>
            <person name="Lee H."/>
            <person name="Gurtowski J."/>
            <person name="Sedlazeck F.J."/>
            <person name="Harkess A."/>
            <person name="McKain M.R."/>
            <person name="Liao Z."/>
            <person name="Fang J."/>
            <person name="Liu J."/>
            <person name="Zhang X."/>
            <person name="Zhang Q."/>
            <person name="Hu W."/>
            <person name="Qin Y."/>
            <person name="Wang K."/>
            <person name="Chen L.Y."/>
            <person name="Shirley N."/>
            <person name="Lin Y.R."/>
            <person name="Liu L.Y."/>
            <person name="Hernandez A.G."/>
            <person name="Wright C.L."/>
            <person name="Bulone V."/>
            <person name="Tuskan G.A."/>
            <person name="Heath K."/>
            <person name="Zee F."/>
            <person name="Moore P.H."/>
            <person name="Sunkar R."/>
            <person name="Leebens-Mack J.H."/>
            <person name="Mockler T."/>
            <person name="Bennetzen J.L."/>
            <person name="Freeling M."/>
            <person name="Sankoff D."/>
            <person name="Paterson A.H."/>
            <person name="Zhu X."/>
            <person name="Yang X."/>
            <person name="Smith J.A."/>
            <person name="Cushman J.C."/>
            <person name="Paull R.E."/>
            <person name="Yu Q."/>
        </authorList>
    </citation>
    <scope>NUCLEOTIDE SEQUENCE [LARGE SCALE GENOMIC DNA]</scope>
    <source>
        <strain evidence="17">cv. F153</strain>
    </source>
</reference>
<dbReference type="PROSITE" id="PS00916">
    <property type="entry name" value="PI3_4_KINASE_2"/>
    <property type="match status" value="1"/>
</dbReference>
<dbReference type="Gene3D" id="3.30.1010.10">
    <property type="entry name" value="Phosphatidylinositol 3-kinase Catalytic Subunit, Chain A, domain 4"/>
    <property type="match status" value="1"/>
</dbReference>
<comment type="catalytic activity">
    <reaction evidence="12">
        <text>L-seryl-[protein] + ATP = O-phospho-L-seryl-[protein] + ADP + H(+)</text>
        <dbReference type="Rhea" id="RHEA:17989"/>
        <dbReference type="Rhea" id="RHEA-COMP:9863"/>
        <dbReference type="Rhea" id="RHEA-COMP:11604"/>
        <dbReference type="ChEBI" id="CHEBI:15378"/>
        <dbReference type="ChEBI" id="CHEBI:29999"/>
        <dbReference type="ChEBI" id="CHEBI:30616"/>
        <dbReference type="ChEBI" id="CHEBI:83421"/>
        <dbReference type="ChEBI" id="CHEBI:456216"/>
        <dbReference type="EC" id="2.7.11.1"/>
    </reaction>
</comment>
<dbReference type="Pfam" id="PF02259">
    <property type="entry name" value="FAT"/>
    <property type="match status" value="1"/>
</dbReference>
<evidence type="ECO:0000256" key="8">
    <source>
        <dbReference type="ARBA" id="ARBA00022840"/>
    </source>
</evidence>
<evidence type="ECO:0000256" key="3">
    <source>
        <dbReference type="ARBA" id="ARBA00022527"/>
    </source>
</evidence>
<dbReference type="InterPro" id="IPR036940">
    <property type="entry name" value="PI3/4_kinase_cat_sf"/>
</dbReference>
<dbReference type="Gene3D" id="1.10.1070.11">
    <property type="entry name" value="Phosphatidylinositol 3-/4-kinase, catalytic domain"/>
    <property type="match status" value="1"/>
</dbReference>
<dbReference type="OrthoDB" id="381190at2759"/>
<evidence type="ECO:0000259" key="15">
    <source>
        <dbReference type="PROSITE" id="PS51189"/>
    </source>
</evidence>
<dbReference type="InterPro" id="IPR014009">
    <property type="entry name" value="PIK_FAT"/>
</dbReference>
<keyword evidence="5" id="KW-0547">Nucleotide-binding</keyword>
<keyword evidence="6" id="KW-0227">DNA damage</keyword>
<dbReference type="PANTHER" id="PTHR37079:SF4">
    <property type="entry name" value="SERINE_THREONINE-PROTEIN KINASE ATM"/>
    <property type="match status" value="1"/>
</dbReference>
<dbReference type="SMART" id="SM00146">
    <property type="entry name" value="PI3Kc"/>
    <property type="match status" value="1"/>
</dbReference>
<dbReference type="InterPro" id="IPR000403">
    <property type="entry name" value="PI3/4_kinase_cat_dom"/>
</dbReference>
<keyword evidence="9" id="KW-0539">Nucleus</keyword>
<sequence length="3016" mass="340289">MATSRDVREVIAKLSSDKAKSREEGVRLLSTWLEGERSIGFCRLLGRNTAKVKRGDIPGAETWPFMITLLTKCVALEISASKKRPPKIMLAKALRAAVQCAEDSKLSGKPLLLLSVGKLLFNHIWDVIKDVPSFHSEYASILRHLLTIKEYRYEMRNRIYCSLVILYMNKVVTGLDSKSNSQTNTKEEVFRYVLTLHVLLENPPGDFPANLREDVVKGFSEIFAHVRDEGKVSRKLMECINTYLLKDGPNLGCQAMEIHSAVQEFMFHCWLTTHDRGMKNLFIIYTRVLLKLNRGTSEGSRLVEQLLDIIIKELDQSISSGAAFLWAEIPRDEKAGSLGSIQEGFMELAAAVLYQACKNTVKTSYKEKRLKMVHTAAVIKDGISKDSWVWCSVVSFLIHNYGCRIDKASVVSWFEATCNSLKRILNNTNAVQFQDALVWLLRALQEFSSVLLAHNSKELSRCLSLTFSEISLLRNFWQDIWSSLMHGLLILSSVNSVVDLALILLGNMILRDQIGAAFVPQEVWDLRIFKHMPSSSTLYFIACYFSRAGFQGDFRDIIFVRKNLLRAALESVNLKEPMVLNDRSVILVPEAIFSLSAGCLSFLTTSGAMSGLLGADEDRGKLLLMEDGDQGLVDDFIEYSVEALAEIVPETSVKVKGEKCHRTHLPRLIRQPLIQEITENINGFVLSNKDFGGTDLSVLIYSCSLFCNMIYCAILARFKEENSSLLRMLFNYVSKVLDHVALMFEEKCSEIECHGFASITSICDSSGSTFSALRSLMSSPLLSLWKLDGYINREVLHGVIQSLEKLLVALSKLFAVFGSCGNGHDANIDMQILPVSSTNSPDESNSLGECKMQLVDMDLDANDNSRDIDSLNASGSRNLATSSCTLQFKLDLVLMVTTFFSVSPLHAWEILFNLMGKENDVKVRRNMLINLCKNFPGPAGSLSALVHYIKDMMVENASLKSSCSHILTSIHVLLRTLLSISSDRKFISDMLSEEILNILSDSLNKVAEIGFPDWYLRIKLIDCISLFISLEPCSAQIMIERLLAMLQDNDYRVRLFLARKVGVLFRTWDGHNELFHDICSSFGVDMVRFSKEKLVKSREILAAGPQSATVLETALVTLAHLALHSEAIEVEAVFMLCVVAAVNPCQRELTYSLLDSLSRQLCYLSRTKYLEQLLGSVLARWVVCEVSLVALLEVRNLFNHQLSDAKCFIQHCCPWLLPPLILRGDITNLNWVSKVSSLPLANLMKEYFVPIFALCMAVHCSEGPDKEVAGTVLSESILHFAEISELERDDLIKRHMVAIVGFLLSLTSSAPEPEMPFFTKKTVVLSIKTIVDGFVETDNNPTNVCVVDKINIFRPDRVFKFLVEMHFQITASSHPRHTCHRLSAIEVLVLVIGHRAIISSTSHYIISIMGNFIGTRPLQDPCCLILSKVVDAFKANPSKEVVSVLGEQLQFLVSKLVACCIPLKYEGEAAVLHSSGVISLLHQLTVDADPSLYDYIRELEPFPKLDCLKRIQIFHDDLSTAYSPRDQFLKFVKKAYYLPQKLRLLSLQALHEKLILGEIIHREPNCVDQSQESSCWNTDPHVVSAVWTLVDLCNPAEGNDMGAVLADFISRVGICDPYQVVFNLPKDIHQMHPFKSSSFICSKEAKFHTDTGVSEELLADLLRLLKKYLLDDSVKTVDVASQTLRGILSTEKGQNALASLGSYERSLLAVHSKGVNLPTVEKLLMDSEKNSCASLEDSSLWGTEAKTYDTWVCSLVHSLVCHCDDIILRLCQNIVLLKAETAELLFASVLVSLAGKTDSNAALCKLISTKIRENIFSDSNNLIKSVQVLLEALNEIRSFYVTERAGSFSAALKNDKTSAKFRSERSKDRSFSALQLTSLWQKVYWLSVDYLVVAKAAIRCGSYFTAVMYAELWCEEHFNGLALGPPDFSQEELLPPHIDLLVAAFKQINEPDSIYGIIQSNKIASQIVRFEHEGSWSKALEYYDLLVRSSPIQHMGASSGKLYADGSHASFRGEKVVNWELHKGLMRSLQKTGCTHLLDVYCQGLVNQKGYFQHDSELTDIQYEAAWRAGNWDLSFFTPGASVTDTTQHMNSSLFNESLHRCLRAFQEGDADEFGMKLADAKKDLVLSISNASKESTKYIHSSIVKLQMLDHLTMAWNLRWKSYPQLISKSDLKVNHLFPEPVLPSRIELELLNEEWNFILQHLQLDLDLLEPFIAFRRVLLQIVNCKECTVEHLLQSASTLRKGSRFSQAAAALYELKELSCQTQQQATSHTYFVARLEEAKLLRAQGQHDMAINLGKYIIQNYPKEEEISNVYRLVGKWLAETRSSNSRTILEQFLRHSVELSEASKNKDKKAVSRQCQSYFHLAHYTDALSKSCEERLASSEWQAAMRLRKHKTRELDALIKRLRSSSKGEKTDYSVKIQELQKQLTMDREEAEKLQDDRDNFLNLALEGYQRSLVIGGKYDLRVVFRLVSLWFSLFSREHVVKAMIRTIKEVQSYKFIPLVYQIASRLGSSKDVLGSNNFQIALASLVKKMAIDHPYHTMFQLLALANGDRVKDKQRSRSSFVVDMDKKLAAENLLNELSSCHGPLIQQMKQMVEVYIKLAELETKKEETNKRIPLPRDIRSLRQLELVPVVTATIPVDPSCQYREGSFPHFKGLADSITVMNGINIPKVIECLGSDGRKYRQLAKSGNDDLRQDAVMEQFFGLVNTFLQNHRDAWKRRLRIRTYKVVPFTPSAGVVEWVDRTVPLGEYLLGSTRSGGAHGRYGVGDWSFLQCREYMTSEKDKRKAFLKVCENFRPVMHHFFLERFLQPADWFGSRLSYTRSIAASSMVGYIVGLGDRHSMNILIDQDTAEIVHIDLGVAFEQGLMLKTPERVPFRLTRDIIDGMGVTGVEGVFRRCCEETLSVMRTNKEALLTIIEVFIHDPLYKWALSPLKALQRQKETDDGVESCLESSQDAYEGNKDAARAILRVKQKLDGYEEGEMRSVQGQVQQLIQNAVDTDRLCQMFPGWGAWL</sequence>
<evidence type="ECO:0000256" key="6">
    <source>
        <dbReference type="ARBA" id="ARBA00022763"/>
    </source>
</evidence>
<evidence type="ECO:0000256" key="7">
    <source>
        <dbReference type="ARBA" id="ARBA00022777"/>
    </source>
</evidence>
<keyword evidence="4" id="KW-0808">Transferase</keyword>
<dbReference type="Pfam" id="PF02260">
    <property type="entry name" value="FATC"/>
    <property type="match status" value="1"/>
</dbReference>
<evidence type="ECO:0000256" key="10">
    <source>
        <dbReference type="ARBA" id="ARBA00023306"/>
    </source>
</evidence>
<name>A0A6P5FYG0_ANACO</name>
<organism evidence="17 18">
    <name type="scientific">Ananas comosus</name>
    <name type="common">Pineapple</name>
    <name type="synonym">Ananas ananas</name>
    <dbReference type="NCBI Taxonomy" id="4615"/>
    <lineage>
        <taxon>Eukaryota</taxon>
        <taxon>Viridiplantae</taxon>
        <taxon>Streptophyta</taxon>
        <taxon>Embryophyta</taxon>
        <taxon>Tracheophyta</taxon>
        <taxon>Spermatophyta</taxon>
        <taxon>Magnoliopsida</taxon>
        <taxon>Liliopsida</taxon>
        <taxon>Poales</taxon>
        <taxon>Bromeliaceae</taxon>
        <taxon>Bromelioideae</taxon>
        <taxon>Ananas</taxon>
    </lineage>
</organism>
<dbReference type="PROSITE" id="PS50290">
    <property type="entry name" value="PI3_4_KINASE_3"/>
    <property type="match status" value="1"/>
</dbReference>
<reference evidence="18" key="2">
    <citation type="submission" date="2025-08" db="UniProtKB">
        <authorList>
            <consortium name="RefSeq"/>
        </authorList>
    </citation>
    <scope>IDENTIFICATION</scope>
    <source>
        <tissue evidence="18">Leaf</tissue>
    </source>
</reference>
<dbReference type="InterPro" id="IPR044107">
    <property type="entry name" value="PIKKc_ATM"/>
</dbReference>
<dbReference type="GO" id="GO:0005634">
    <property type="term" value="C:nucleus"/>
    <property type="evidence" value="ECO:0007669"/>
    <property type="project" value="UniProtKB-SubCell"/>
</dbReference>
<evidence type="ECO:0000256" key="1">
    <source>
        <dbReference type="ARBA" id="ARBA00004123"/>
    </source>
</evidence>
<dbReference type="InterPro" id="IPR016024">
    <property type="entry name" value="ARM-type_fold"/>
</dbReference>
<evidence type="ECO:0000256" key="2">
    <source>
        <dbReference type="ARBA" id="ARBA00012513"/>
    </source>
</evidence>
<comment type="subcellular location">
    <subcellularLocation>
        <location evidence="1">Nucleus</location>
    </subcellularLocation>
</comment>
<evidence type="ECO:0000256" key="12">
    <source>
        <dbReference type="ARBA" id="ARBA00048679"/>
    </source>
</evidence>
<evidence type="ECO:0000256" key="13">
    <source>
        <dbReference type="ARBA" id="ARBA00073111"/>
    </source>
</evidence>
<dbReference type="PROSITE" id="PS51189">
    <property type="entry name" value="FAT"/>
    <property type="match status" value="1"/>
</dbReference>
<evidence type="ECO:0000259" key="14">
    <source>
        <dbReference type="PROSITE" id="PS50290"/>
    </source>
</evidence>
<evidence type="ECO:0000256" key="5">
    <source>
        <dbReference type="ARBA" id="ARBA00022741"/>
    </source>
</evidence>
<feature type="domain" description="FATC" evidence="16">
    <location>
        <begin position="2984"/>
        <end position="3016"/>
    </location>
</feature>
<dbReference type="SMART" id="SM01343">
    <property type="entry name" value="FATC"/>
    <property type="match status" value="1"/>
</dbReference>
<dbReference type="InterPro" id="IPR018936">
    <property type="entry name" value="PI3/4_kinase_CS"/>
</dbReference>
<dbReference type="GO" id="GO:0004674">
    <property type="term" value="F:protein serine/threonine kinase activity"/>
    <property type="evidence" value="ECO:0007669"/>
    <property type="project" value="UniProtKB-KW"/>
</dbReference>
<evidence type="ECO:0000259" key="16">
    <source>
        <dbReference type="PROSITE" id="PS51190"/>
    </source>
</evidence>
<dbReference type="PROSITE" id="PS51190">
    <property type="entry name" value="FATC"/>
    <property type="match status" value="1"/>
</dbReference>
<keyword evidence="17" id="KW-1185">Reference proteome</keyword>
<dbReference type="RefSeq" id="XP_020098015.1">
    <property type="nucleotide sequence ID" value="XM_020242426.1"/>
</dbReference>
<evidence type="ECO:0000256" key="11">
    <source>
        <dbReference type="ARBA" id="ARBA00047899"/>
    </source>
</evidence>
<dbReference type="SUPFAM" id="SSF56112">
    <property type="entry name" value="Protein kinase-like (PK-like)"/>
    <property type="match status" value="1"/>
</dbReference>
<dbReference type="InterPro" id="IPR057445">
    <property type="entry name" value="ATM_TPR"/>
</dbReference>
<comment type="catalytic activity">
    <reaction evidence="11">
        <text>L-threonyl-[protein] + ATP = O-phospho-L-threonyl-[protein] + ADP + H(+)</text>
        <dbReference type="Rhea" id="RHEA:46608"/>
        <dbReference type="Rhea" id="RHEA-COMP:11060"/>
        <dbReference type="Rhea" id="RHEA-COMP:11605"/>
        <dbReference type="ChEBI" id="CHEBI:15378"/>
        <dbReference type="ChEBI" id="CHEBI:30013"/>
        <dbReference type="ChEBI" id="CHEBI:30616"/>
        <dbReference type="ChEBI" id="CHEBI:61977"/>
        <dbReference type="ChEBI" id="CHEBI:456216"/>
        <dbReference type="EC" id="2.7.11.1"/>
    </reaction>
</comment>
<dbReference type="FunFam" id="3.30.1010.10:FF:000023">
    <property type="entry name" value="Serine/threonine-protein kinase ATM"/>
    <property type="match status" value="1"/>
</dbReference>
<dbReference type="InterPro" id="IPR011009">
    <property type="entry name" value="Kinase-like_dom_sf"/>
</dbReference>
<dbReference type="GeneID" id="109716832"/>
<dbReference type="Proteomes" id="UP000515123">
    <property type="component" value="Linkage group 10"/>
</dbReference>
<evidence type="ECO:0000313" key="18">
    <source>
        <dbReference type="RefSeq" id="XP_020098015.1"/>
    </source>
</evidence>
<dbReference type="FunFam" id="1.10.1070.11:FF:000015">
    <property type="entry name" value="Serine/threonine-protein kinase ATM"/>
    <property type="match status" value="1"/>
</dbReference>
<dbReference type="GO" id="GO:0006281">
    <property type="term" value="P:DNA repair"/>
    <property type="evidence" value="ECO:0007669"/>
    <property type="project" value="InterPro"/>
</dbReference>
<dbReference type="InterPro" id="IPR038980">
    <property type="entry name" value="ATM_plant"/>
</dbReference>
<keyword evidence="8" id="KW-0067">ATP-binding</keyword>
<feature type="domain" description="FAT" evidence="15">
    <location>
        <begin position="1892"/>
        <end position="2553"/>
    </location>
</feature>
<dbReference type="EC" id="2.7.11.1" evidence="2"/>
<dbReference type="Pfam" id="PF25360">
    <property type="entry name" value="TPR_ATM"/>
    <property type="match status" value="1"/>
</dbReference>
<dbReference type="Pfam" id="PF00454">
    <property type="entry name" value="PI3_PI4_kinase"/>
    <property type="match status" value="1"/>
</dbReference>
<keyword evidence="10" id="KW-0131">Cell cycle</keyword>
<dbReference type="GO" id="GO:0005524">
    <property type="term" value="F:ATP binding"/>
    <property type="evidence" value="ECO:0007669"/>
    <property type="project" value="UniProtKB-KW"/>
</dbReference>